<name>A0ABP8NC73_9BACT</name>
<reference evidence="2" key="1">
    <citation type="journal article" date="2019" name="Int. J. Syst. Evol. Microbiol.">
        <title>The Global Catalogue of Microorganisms (GCM) 10K type strain sequencing project: providing services to taxonomists for standard genome sequencing and annotation.</title>
        <authorList>
            <consortium name="The Broad Institute Genomics Platform"/>
            <consortium name="The Broad Institute Genome Sequencing Center for Infectious Disease"/>
            <person name="Wu L."/>
            <person name="Ma J."/>
        </authorList>
    </citation>
    <scope>NUCLEOTIDE SEQUENCE [LARGE SCALE GENOMIC DNA]</scope>
    <source>
        <strain evidence="2">JCM 17759</strain>
    </source>
</reference>
<evidence type="ECO:0000313" key="1">
    <source>
        <dbReference type="EMBL" id="GAA4463992.1"/>
    </source>
</evidence>
<gene>
    <name evidence="1" type="ORF">GCM10023156_49900</name>
</gene>
<organism evidence="1 2">
    <name type="scientific">Novipirellula rosea</name>
    <dbReference type="NCBI Taxonomy" id="1031540"/>
    <lineage>
        <taxon>Bacteria</taxon>
        <taxon>Pseudomonadati</taxon>
        <taxon>Planctomycetota</taxon>
        <taxon>Planctomycetia</taxon>
        <taxon>Pirellulales</taxon>
        <taxon>Pirellulaceae</taxon>
        <taxon>Novipirellula</taxon>
    </lineage>
</organism>
<proteinExistence type="predicted"/>
<accession>A0ABP8NC73</accession>
<sequence>MFAMHSLVPLRFLVAFVLLITFSSGTNGQTHPPTLTAAGRVAWEASANPVRQGIPGQVPFWNEHAKRFVYAPAFDFKSVPNADHYRFELVSDAAKTPFHFDAAEPFADLGSIWTQVPVGEFTLTVTGIAKDGTALGVAGKRSAYRAAPFNGPYHEPPVLPLDESASLALRKLLHKDYVNYWLHHREPDPEYVLYQYPSKIHGALVIGAVTQARLTTGSEEARRSTELARVIADYMLQIRFPAGSKWQHHVPTYHGPHIKKVKKKHMRLANHLTTMGVDAGNAFLEVYELTGDDKYLLAATQIAETYRTTQNEQGAWPLLVRFKDGESVSELISIPTAVVNYIDRLQRDYQVEGLEEVKQRALDYVMENPVKSFNWQGQFEDIVPRAPYVNQSREQACELAMYLLRNKENQELAEELIRFAEDQFVIWEKPLPRERKNPGFSSANWITPSVQEQYVFWNPVGRSAAVMIETYWQAYESTGDTMYRLKAESLANTFPAVQQVHDGDYPTFFTPYPKMNFWLNSVVFPAKVLMELEDKKATLNPSHEQPGR</sequence>
<dbReference type="Proteomes" id="UP001500840">
    <property type="component" value="Unassembled WGS sequence"/>
</dbReference>
<dbReference type="SUPFAM" id="SSF48225">
    <property type="entry name" value="Seven-hairpin glycosidases"/>
    <property type="match status" value="1"/>
</dbReference>
<keyword evidence="2" id="KW-1185">Reference proteome</keyword>
<dbReference type="InterPro" id="IPR036026">
    <property type="entry name" value="Seven-hairpin_glycosidases"/>
</dbReference>
<evidence type="ECO:0000313" key="2">
    <source>
        <dbReference type="Proteomes" id="UP001500840"/>
    </source>
</evidence>
<comment type="caution">
    <text evidence="1">The sequence shown here is derived from an EMBL/GenBank/DDBJ whole genome shotgun (WGS) entry which is preliminary data.</text>
</comment>
<dbReference type="EMBL" id="BAABGA010000067">
    <property type="protein sequence ID" value="GAA4463992.1"/>
    <property type="molecule type" value="Genomic_DNA"/>
</dbReference>
<protein>
    <submittedName>
        <fullName evidence="1">Uncharacterized protein</fullName>
    </submittedName>
</protein>